<protein>
    <submittedName>
        <fullName evidence="1">Toxin-antitoxin system, antitoxin component, HigB-like</fullName>
    </submittedName>
</protein>
<proteinExistence type="predicted"/>
<organism evidence="1 2">
    <name type="scientific">Desulfonema magnum</name>
    <dbReference type="NCBI Taxonomy" id="45655"/>
    <lineage>
        <taxon>Bacteria</taxon>
        <taxon>Pseudomonadati</taxon>
        <taxon>Thermodesulfobacteriota</taxon>
        <taxon>Desulfobacteria</taxon>
        <taxon>Desulfobacterales</taxon>
        <taxon>Desulfococcaceae</taxon>
        <taxon>Desulfonema</taxon>
    </lineage>
</organism>
<name>A0A975BTF9_9BACT</name>
<dbReference type="KEGG" id="dmm:dnm_074200"/>
<accession>A0A975BTF9</accession>
<evidence type="ECO:0000313" key="1">
    <source>
        <dbReference type="EMBL" id="QTA91355.1"/>
    </source>
</evidence>
<gene>
    <name evidence="1" type="ORF">dnm_074200</name>
</gene>
<dbReference type="RefSeq" id="WP_207679172.1">
    <property type="nucleotide sequence ID" value="NZ_CP061800.1"/>
</dbReference>
<evidence type="ECO:0000313" key="2">
    <source>
        <dbReference type="Proteomes" id="UP000663722"/>
    </source>
</evidence>
<dbReference type="InterPro" id="IPR009387">
    <property type="entry name" value="HigB-2"/>
</dbReference>
<dbReference type="EMBL" id="CP061800">
    <property type="protein sequence ID" value="QTA91355.1"/>
    <property type="molecule type" value="Genomic_DNA"/>
</dbReference>
<reference evidence="1" key="1">
    <citation type="journal article" date="2021" name="Microb. Physiol.">
        <title>Proteogenomic Insights into the Physiology of Marine, Sulfate-Reducing, Filamentous Desulfonema limicola and Desulfonema magnum.</title>
        <authorList>
            <person name="Schnaars V."/>
            <person name="Wohlbrand L."/>
            <person name="Scheve S."/>
            <person name="Hinrichs C."/>
            <person name="Reinhardt R."/>
            <person name="Rabus R."/>
        </authorList>
    </citation>
    <scope>NUCLEOTIDE SEQUENCE</scope>
    <source>
        <strain evidence="1">4be13</strain>
    </source>
</reference>
<dbReference type="Proteomes" id="UP000663722">
    <property type="component" value="Chromosome"/>
</dbReference>
<keyword evidence="2" id="KW-1185">Reference proteome</keyword>
<dbReference type="PIRSF" id="PIRSF039032">
    <property type="entry name" value="HigB-2"/>
    <property type="match status" value="1"/>
</dbReference>
<sequence length="119" mass="14101">MTNEKIFPDVEFTPEFKRNLRSLAKRYRHIRSDVQPVIEQIRKGDFVGDQIPKTGDHTIFKVRVRNKDIRKGKSAGYRIIYYVKTERKVILITIYSKTEQSDITPNQIRQILKNYESGE</sequence>
<dbReference type="AlphaFoldDB" id="A0A975BTF9"/>